<dbReference type="InterPro" id="IPR020471">
    <property type="entry name" value="AKR"/>
</dbReference>
<dbReference type="KEGG" id="vab:WPS_15210"/>
<evidence type="ECO:0000313" key="5">
    <source>
        <dbReference type="EMBL" id="BDE06245.1"/>
    </source>
</evidence>
<organism evidence="5 6">
    <name type="scientific">Vulcanimicrobium alpinum</name>
    <dbReference type="NCBI Taxonomy" id="3016050"/>
    <lineage>
        <taxon>Bacteria</taxon>
        <taxon>Bacillati</taxon>
        <taxon>Vulcanimicrobiota</taxon>
        <taxon>Vulcanimicrobiia</taxon>
        <taxon>Vulcanimicrobiales</taxon>
        <taxon>Vulcanimicrobiaceae</taxon>
        <taxon>Vulcanimicrobium</taxon>
    </lineage>
</organism>
<dbReference type="Pfam" id="PF00248">
    <property type="entry name" value="Aldo_ket_red"/>
    <property type="match status" value="1"/>
</dbReference>
<gene>
    <name evidence="5" type="ORF">WPS_15210</name>
</gene>
<sequence length="282" mass="31147">MIERPFGPLERTVPIVGQGTWNTPTRGDRADEAKRALRRGVELGMVHIDTAEMYGDGASERLIGEAIRGLPREQLFLVSKVLPSNASYEGTLRACDASLKRLGTDYLDCYLLHWRGGVPLGETMRALERLVHDGKIRSLGVSNFDVDDLQEARTALERDPIACNQVLYHLGERTIEAHEIPYCREHQIAVVAYTPFGRGDWTDRAGVQTLERIARAHGATTRQVILAFLTRADGIFAIPKASTVAHVEENAGAGDVQLDDEEIRAIDGAFPARRRRGGLPSL</sequence>
<dbReference type="SUPFAM" id="SSF51430">
    <property type="entry name" value="NAD(P)-linked oxidoreductase"/>
    <property type="match status" value="1"/>
</dbReference>
<evidence type="ECO:0000256" key="2">
    <source>
        <dbReference type="PIRSR" id="PIRSR000097-2"/>
    </source>
</evidence>
<dbReference type="InterPro" id="IPR036812">
    <property type="entry name" value="NAD(P)_OxRdtase_dom_sf"/>
</dbReference>
<dbReference type="RefSeq" id="WP_317997220.1">
    <property type="nucleotide sequence ID" value="NZ_AP025523.1"/>
</dbReference>
<dbReference type="Proteomes" id="UP001317532">
    <property type="component" value="Chromosome"/>
</dbReference>
<evidence type="ECO:0000313" key="6">
    <source>
        <dbReference type="Proteomes" id="UP001317532"/>
    </source>
</evidence>
<protein>
    <submittedName>
        <fullName evidence="5">Aldo/keto reductase</fullName>
    </submittedName>
</protein>
<feature type="domain" description="NADP-dependent oxidoreductase" evidence="4">
    <location>
        <begin position="17"/>
        <end position="268"/>
    </location>
</feature>
<dbReference type="InterPro" id="IPR018170">
    <property type="entry name" value="Aldo/ket_reductase_CS"/>
</dbReference>
<feature type="binding site" evidence="2">
    <location>
        <position position="113"/>
    </location>
    <ligand>
        <name>substrate</name>
    </ligand>
</feature>
<evidence type="ECO:0000256" key="3">
    <source>
        <dbReference type="PIRSR" id="PIRSR000097-3"/>
    </source>
</evidence>
<dbReference type="PRINTS" id="PR00069">
    <property type="entry name" value="ALDKETRDTASE"/>
</dbReference>
<feature type="active site" description="Proton donor" evidence="1">
    <location>
        <position position="54"/>
    </location>
</feature>
<evidence type="ECO:0000259" key="4">
    <source>
        <dbReference type="Pfam" id="PF00248"/>
    </source>
</evidence>
<feature type="site" description="Lowers pKa of active site Tyr" evidence="3">
    <location>
        <position position="80"/>
    </location>
</feature>
<reference evidence="5 6" key="1">
    <citation type="journal article" date="2022" name="ISME Commun">
        <title>Vulcanimicrobium alpinus gen. nov. sp. nov., the first cultivated representative of the candidate phylum 'Eremiobacterota', is a metabolically versatile aerobic anoxygenic phototroph.</title>
        <authorList>
            <person name="Yabe S."/>
            <person name="Muto K."/>
            <person name="Abe K."/>
            <person name="Yokota A."/>
            <person name="Staudigel H."/>
            <person name="Tebo B.M."/>
        </authorList>
    </citation>
    <scope>NUCLEOTIDE SEQUENCE [LARGE SCALE GENOMIC DNA]</scope>
    <source>
        <strain evidence="5 6">WC8-2</strain>
    </source>
</reference>
<dbReference type="Gene3D" id="3.20.20.100">
    <property type="entry name" value="NADP-dependent oxidoreductase domain"/>
    <property type="match status" value="1"/>
</dbReference>
<name>A0AAN1XVL5_UNVUL</name>
<accession>A0AAN1XVL5</accession>
<proteinExistence type="predicted"/>
<dbReference type="EMBL" id="AP025523">
    <property type="protein sequence ID" value="BDE06245.1"/>
    <property type="molecule type" value="Genomic_DNA"/>
</dbReference>
<dbReference type="PIRSF" id="PIRSF000097">
    <property type="entry name" value="AKR"/>
    <property type="match status" value="1"/>
</dbReference>
<keyword evidence="6" id="KW-1185">Reference proteome</keyword>
<dbReference type="AlphaFoldDB" id="A0AAN1XVL5"/>
<evidence type="ECO:0000256" key="1">
    <source>
        <dbReference type="PIRSR" id="PIRSR000097-1"/>
    </source>
</evidence>
<dbReference type="GO" id="GO:0016491">
    <property type="term" value="F:oxidoreductase activity"/>
    <property type="evidence" value="ECO:0007669"/>
    <property type="project" value="InterPro"/>
</dbReference>
<dbReference type="PANTHER" id="PTHR43638:SF3">
    <property type="entry name" value="ALDEHYDE REDUCTASE"/>
    <property type="match status" value="1"/>
</dbReference>
<dbReference type="InterPro" id="IPR023210">
    <property type="entry name" value="NADP_OxRdtase_dom"/>
</dbReference>
<dbReference type="PROSITE" id="PS00062">
    <property type="entry name" value="ALDOKETO_REDUCTASE_2"/>
    <property type="match status" value="1"/>
</dbReference>
<dbReference type="PANTHER" id="PTHR43638">
    <property type="entry name" value="OXIDOREDUCTASE, ALDO/KETO REDUCTASE FAMILY PROTEIN"/>
    <property type="match status" value="1"/>
</dbReference>